<proteinExistence type="predicted"/>
<evidence type="ECO:0000259" key="1">
    <source>
        <dbReference type="Pfam" id="PF01402"/>
    </source>
</evidence>
<dbReference type="Pfam" id="PF01402">
    <property type="entry name" value="RHH_1"/>
    <property type="match status" value="1"/>
</dbReference>
<dbReference type="InterPro" id="IPR010985">
    <property type="entry name" value="Ribbon_hlx_hlx"/>
</dbReference>
<reference evidence="3" key="1">
    <citation type="journal article" date="2019" name="Int. J. Syst. Evol. Microbiol.">
        <title>The Global Catalogue of Microorganisms (GCM) 10K type strain sequencing project: providing services to taxonomists for standard genome sequencing and annotation.</title>
        <authorList>
            <consortium name="The Broad Institute Genomics Platform"/>
            <consortium name="The Broad Institute Genome Sequencing Center for Infectious Disease"/>
            <person name="Wu L."/>
            <person name="Ma J."/>
        </authorList>
    </citation>
    <scope>NUCLEOTIDE SEQUENCE [LARGE SCALE GENOMIC DNA]</scope>
    <source>
        <strain evidence="3">KCTC 32514</strain>
    </source>
</reference>
<feature type="domain" description="Ribbon-helix-helix protein CopG" evidence="1">
    <location>
        <begin position="6"/>
        <end position="38"/>
    </location>
</feature>
<protein>
    <submittedName>
        <fullName evidence="2">Ribbon-helix-helix protein, CopG family</fullName>
    </submittedName>
</protein>
<evidence type="ECO:0000313" key="2">
    <source>
        <dbReference type="EMBL" id="MFD2917136.1"/>
    </source>
</evidence>
<keyword evidence="3" id="KW-1185">Reference proteome</keyword>
<dbReference type="Proteomes" id="UP001597548">
    <property type="component" value="Unassembled WGS sequence"/>
</dbReference>
<evidence type="ECO:0000313" key="3">
    <source>
        <dbReference type="Proteomes" id="UP001597548"/>
    </source>
</evidence>
<dbReference type="InterPro" id="IPR002145">
    <property type="entry name" value="CopG"/>
</dbReference>
<dbReference type="SUPFAM" id="SSF47598">
    <property type="entry name" value="Ribbon-helix-helix"/>
    <property type="match status" value="1"/>
</dbReference>
<name>A0ABW5ZYY9_9FLAO</name>
<comment type="caution">
    <text evidence="2">The sequence shown here is derived from an EMBL/GenBank/DDBJ whole genome shotgun (WGS) entry which is preliminary data.</text>
</comment>
<gene>
    <name evidence="2" type="ORF">ACFS29_15900</name>
</gene>
<dbReference type="RefSeq" id="WP_194510021.1">
    <property type="nucleotide sequence ID" value="NZ_JADILU010000017.1"/>
</dbReference>
<sequence length="45" mass="5271">MKKKGITIRIDDDLREAIEEQAKLKGKKVSEHLRELLIANHYILI</sequence>
<dbReference type="EMBL" id="JBHUOS010000012">
    <property type="protein sequence ID" value="MFD2917136.1"/>
    <property type="molecule type" value="Genomic_DNA"/>
</dbReference>
<organism evidence="2 3">
    <name type="scientific">Psychroserpens luteus</name>
    <dbReference type="NCBI Taxonomy" id="1434066"/>
    <lineage>
        <taxon>Bacteria</taxon>
        <taxon>Pseudomonadati</taxon>
        <taxon>Bacteroidota</taxon>
        <taxon>Flavobacteriia</taxon>
        <taxon>Flavobacteriales</taxon>
        <taxon>Flavobacteriaceae</taxon>
        <taxon>Psychroserpens</taxon>
    </lineage>
</organism>
<accession>A0ABW5ZYY9</accession>